<dbReference type="Proteomes" id="UP001240678">
    <property type="component" value="Unassembled WGS sequence"/>
</dbReference>
<protein>
    <submittedName>
        <fullName evidence="1">Uncharacterized protein</fullName>
    </submittedName>
</protein>
<dbReference type="GeneID" id="85348660"/>
<sequence>MQIIQGWLHHTGTPAPAIDWSRSSRHGITLQMLAYSRRVWQPPIKKKTPLLRDKVLQANGHGITVKAHGGKSHVEVLAKGRDLQKVTMNLHTCCALESDQFTQSNGSAFLSTMRPAFGDHDENGSSNAEASTTDAADVLVLSGSTFNPVSNPKH</sequence>
<evidence type="ECO:0000313" key="2">
    <source>
        <dbReference type="Proteomes" id="UP001240678"/>
    </source>
</evidence>
<dbReference type="AlphaFoldDB" id="A0AAI9YEJ6"/>
<reference evidence="1 2" key="1">
    <citation type="submission" date="2016-10" db="EMBL/GenBank/DDBJ databases">
        <title>The genome sequence of Colletotrichum fioriniae PJ7.</title>
        <authorList>
            <person name="Baroncelli R."/>
        </authorList>
    </citation>
    <scope>NUCLEOTIDE SEQUENCE [LARGE SCALE GENOMIC DNA]</scope>
    <source>
        <strain evidence="1 2">IMI 309622</strain>
    </source>
</reference>
<accession>A0AAI9YEJ6</accession>
<gene>
    <name evidence="1" type="ORF">CCOS01_16979</name>
</gene>
<keyword evidence="2" id="KW-1185">Reference proteome</keyword>
<evidence type="ECO:0000313" key="1">
    <source>
        <dbReference type="EMBL" id="KAK1503904.1"/>
    </source>
</evidence>
<name>A0AAI9YEJ6_9PEZI</name>
<dbReference type="RefSeq" id="XP_060304380.1">
    <property type="nucleotide sequence ID" value="XM_060465113.1"/>
</dbReference>
<dbReference type="EMBL" id="MOOE01000036">
    <property type="protein sequence ID" value="KAK1503904.1"/>
    <property type="molecule type" value="Genomic_DNA"/>
</dbReference>
<organism evidence="1 2">
    <name type="scientific">Colletotrichum costaricense</name>
    <dbReference type="NCBI Taxonomy" id="1209916"/>
    <lineage>
        <taxon>Eukaryota</taxon>
        <taxon>Fungi</taxon>
        <taxon>Dikarya</taxon>
        <taxon>Ascomycota</taxon>
        <taxon>Pezizomycotina</taxon>
        <taxon>Sordariomycetes</taxon>
        <taxon>Hypocreomycetidae</taxon>
        <taxon>Glomerellales</taxon>
        <taxon>Glomerellaceae</taxon>
        <taxon>Colletotrichum</taxon>
        <taxon>Colletotrichum acutatum species complex</taxon>
    </lineage>
</organism>
<proteinExistence type="predicted"/>
<comment type="caution">
    <text evidence="1">The sequence shown here is derived from an EMBL/GenBank/DDBJ whole genome shotgun (WGS) entry which is preliminary data.</text>
</comment>